<proteinExistence type="inferred from homology"/>
<dbReference type="OrthoDB" id="158573at2"/>
<evidence type="ECO:0000313" key="5">
    <source>
        <dbReference type="EMBL" id="EJZ81253.1"/>
    </source>
</evidence>
<accession>I7JWL1</accession>
<dbReference type="Proteomes" id="UP000006078">
    <property type="component" value="Unassembled WGS sequence"/>
</dbReference>
<protein>
    <submittedName>
        <fullName evidence="4">Dehydrogenase/reductase SDR family member 7B</fullName>
    </submittedName>
</protein>
<dbReference type="PROSITE" id="PS00061">
    <property type="entry name" value="ADH_SHORT"/>
    <property type="match status" value="1"/>
</dbReference>
<reference evidence="5 6" key="2">
    <citation type="submission" date="2012-08" db="EMBL/GenBank/DDBJ databases">
        <title>The Genome Sequence of Turicella otitidis ATCC 51513.</title>
        <authorList>
            <consortium name="The Broad Institute Genome Sequencing Platform"/>
            <person name="Earl A."/>
            <person name="Ward D."/>
            <person name="Feldgarden M."/>
            <person name="Gevers D."/>
            <person name="Huys G."/>
            <person name="Walker B."/>
            <person name="Young S.K."/>
            <person name="Zeng Q."/>
            <person name="Gargeya S."/>
            <person name="Fitzgerald M."/>
            <person name="Haas B."/>
            <person name="Abouelleil A."/>
            <person name="Alvarado L."/>
            <person name="Arachchi H.M."/>
            <person name="Berlin A.M."/>
            <person name="Chapman S.B."/>
            <person name="Goldberg J."/>
            <person name="Griggs A."/>
            <person name="Gujja S."/>
            <person name="Hansen M."/>
            <person name="Howarth C."/>
            <person name="Imamovic A."/>
            <person name="Larimer J."/>
            <person name="McCowen C."/>
            <person name="Montmayeur A."/>
            <person name="Murphy C."/>
            <person name="Neiman D."/>
            <person name="Pearson M."/>
            <person name="Priest M."/>
            <person name="Roberts A."/>
            <person name="Saif S."/>
            <person name="Shea T."/>
            <person name="Sisk P."/>
            <person name="Sykes S."/>
            <person name="Wortman J."/>
            <person name="Nusbaum C."/>
            <person name="Birren B."/>
        </authorList>
    </citation>
    <scope>NUCLEOTIDE SEQUENCE [LARGE SCALE GENOMIC DNA]</scope>
    <source>
        <strain evidence="5 6">ATCC 51513</strain>
    </source>
</reference>
<dbReference type="eggNOG" id="COG4221">
    <property type="taxonomic scope" value="Bacteria"/>
</dbReference>
<dbReference type="AlphaFoldDB" id="I7JWL1"/>
<dbReference type="PRINTS" id="PR00081">
    <property type="entry name" value="GDHRDH"/>
</dbReference>
<dbReference type="EMBL" id="AHAE01000085">
    <property type="protein sequence ID" value="EJZ81253.1"/>
    <property type="molecule type" value="Genomic_DNA"/>
</dbReference>
<dbReference type="EMBL" id="CAJZ01000175">
    <property type="protein sequence ID" value="CCI83926.1"/>
    <property type="molecule type" value="Genomic_DNA"/>
</dbReference>
<dbReference type="PATRIC" id="fig|883169.3.peg.1771"/>
<evidence type="ECO:0000313" key="7">
    <source>
        <dbReference type="Proteomes" id="UP000011016"/>
    </source>
</evidence>
<feature type="compositionally biased region" description="Basic residues" evidence="3">
    <location>
        <begin position="232"/>
        <end position="241"/>
    </location>
</feature>
<dbReference type="PANTHER" id="PTHR44196:SF1">
    <property type="entry name" value="DEHYDROGENASE_REDUCTASE SDR FAMILY MEMBER 7B"/>
    <property type="match status" value="1"/>
</dbReference>
<dbReference type="RefSeq" id="WP_004601721.1">
    <property type="nucleotide sequence ID" value="NZ_HF541868.1"/>
</dbReference>
<gene>
    <name evidence="4" type="ORF">BN46_1201</name>
    <name evidence="5" type="ORF">HMPREF9719_01831</name>
</gene>
<dbReference type="SUPFAM" id="SSF51735">
    <property type="entry name" value="NAD(P)-binding Rossmann-fold domains"/>
    <property type="match status" value="1"/>
</dbReference>
<feature type="compositionally biased region" description="Low complexity" evidence="3">
    <location>
        <begin position="196"/>
        <end position="213"/>
    </location>
</feature>
<dbReference type="HOGENOM" id="CLU_010194_2_10_11"/>
<keyword evidence="2" id="KW-0560">Oxidoreductase</keyword>
<dbReference type="InterPro" id="IPR020904">
    <property type="entry name" value="Sc_DH/Rdtase_CS"/>
</dbReference>
<reference evidence="4 7" key="1">
    <citation type="journal article" date="2012" name="J. Bacteriol.">
        <title>Draft Genome Sequence of Turicella otitidis ATCC 51513, Isolated from Middle Ear Fluid from a Child with Otitis Media.</title>
        <authorList>
            <person name="Brinkrolf K."/>
            <person name="Schneider J."/>
            <person name="Knecht M."/>
            <person name="Ruckert C."/>
            <person name="Tauch A."/>
        </authorList>
    </citation>
    <scope>NUCLEOTIDE SEQUENCE [LARGE SCALE GENOMIC DNA]</scope>
    <source>
        <strain evidence="4 7">ATCC 51513</strain>
    </source>
</reference>
<dbReference type="PANTHER" id="PTHR44196">
    <property type="entry name" value="DEHYDROGENASE/REDUCTASE SDR FAMILY MEMBER 7B"/>
    <property type="match status" value="1"/>
</dbReference>
<dbReference type="InterPro" id="IPR036291">
    <property type="entry name" value="NAD(P)-bd_dom_sf"/>
</dbReference>
<feature type="region of interest" description="Disordered" evidence="3">
    <location>
        <begin position="192"/>
        <end position="241"/>
    </location>
</feature>
<evidence type="ECO:0000256" key="3">
    <source>
        <dbReference type="SAM" id="MobiDB-lite"/>
    </source>
</evidence>
<evidence type="ECO:0000256" key="1">
    <source>
        <dbReference type="ARBA" id="ARBA00006484"/>
    </source>
</evidence>
<dbReference type="InterPro" id="IPR002347">
    <property type="entry name" value="SDR_fam"/>
</dbReference>
<dbReference type="Pfam" id="PF00106">
    <property type="entry name" value="adh_short"/>
    <property type="match status" value="1"/>
</dbReference>
<name>I7JWL1_9CORY</name>
<dbReference type="GO" id="GO:0016020">
    <property type="term" value="C:membrane"/>
    <property type="evidence" value="ECO:0007669"/>
    <property type="project" value="TreeGrafter"/>
</dbReference>
<evidence type="ECO:0000256" key="2">
    <source>
        <dbReference type="ARBA" id="ARBA00023002"/>
    </source>
</evidence>
<comment type="similarity">
    <text evidence="1">Belongs to the short-chain dehydrogenases/reductases (SDR) family.</text>
</comment>
<dbReference type="Proteomes" id="UP000011016">
    <property type="component" value="Unassembled WGS sequence"/>
</dbReference>
<keyword evidence="6" id="KW-1185">Reference proteome</keyword>
<dbReference type="Gene3D" id="3.40.50.720">
    <property type="entry name" value="NAD(P)-binding Rossmann-like Domain"/>
    <property type="match status" value="1"/>
</dbReference>
<dbReference type="GO" id="GO:0016491">
    <property type="term" value="F:oxidoreductase activity"/>
    <property type="evidence" value="ECO:0007669"/>
    <property type="project" value="UniProtKB-KW"/>
</dbReference>
<evidence type="ECO:0000313" key="6">
    <source>
        <dbReference type="Proteomes" id="UP000006078"/>
    </source>
</evidence>
<sequence>MPHALVTGTSGGIGRAIARELLDSGWGVTAHYGTREPEGLAEASTWQADFTRPLEGQAGPLDEALDRVPSLDAVVHSAGVAPLGAVAETTRDDWERSLAVNLHAPVELTRLLLPRLRRAPGATGAGGHVVYINSGAGLHSSPRWSAYSAAKHAARAWLDALRAEERDVRATSVYPGRVATGMQRQVTAALGGGLHPGALRRPGDGRALGAPRPRGARGRADHRPAGEPALARHLRRGRWRA</sequence>
<comment type="caution">
    <text evidence="4">The sequence shown here is derived from an EMBL/GenBank/DDBJ whole genome shotgun (WGS) entry which is preliminary data.</text>
</comment>
<evidence type="ECO:0000313" key="4">
    <source>
        <dbReference type="EMBL" id="CCI83926.1"/>
    </source>
</evidence>
<organism evidence="4 7">
    <name type="scientific">Corynebacterium otitidis ATCC 51513</name>
    <dbReference type="NCBI Taxonomy" id="883169"/>
    <lineage>
        <taxon>Bacteria</taxon>
        <taxon>Bacillati</taxon>
        <taxon>Actinomycetota</taxon>
        <taxon>Actinomycetes</taxon>
        <taxon>Mycobacteriales</taxon>
        <taxon>Corynebacteriaceae</taxon>
        <taxon>Corynebacterium</taxon>
    </lineage>
</organism>